<dbReference type="GO" id="GO:0016020">
    <property type="term" value="C:membrane"/>
    <property type="evidence" value="ECO:0007669"/>
    <property type="project" value="TreeGrafter"/>
</dbReference>
<dbReference type="PANTHER" id="PTHR46182">
    <property type="entry name" value="FI19480P1"/>
    <property type="match status" value="1"/>
</dbReference>
<dbReference type="KEGG" id="cja:CJA_2678"/>
<accession>B3PLQ7</accession>
<dbReference type="Pfam" id="PF18911">
    <property type="entry name" value="PKD_4"/>
    <property type="match status" value="1"/>
</dbReference>
<dbReference type="eggNOG" id="COG3291">
    <property type="taxonomic scope" value="Bacteria"/>
</dbReference>
<evidence type="ECO:0000256" key="1">
    <source>
        <dbReference type="SAM" id="SignalP"/>
    </source>
</evidence>
<dbReference type="InterPro" id="IPR029865">
    <property type="entry name" value="KIAA0319-like"/>
</dbReference>
<dbReference type="InterPro" id="IPR035986">
    <property type="entry name" value="PKD_dom_sf"/>
</dbReference>
<protein>
    <submittedName>
        <fullName evidence="3">Putative lipoprotein</fullName>
    </submittedName>
</protein>
<dbReference type="SUPFAM" id="SSF49299">
    <property type="entry name" value="PKD domain"/>
    <property type="match status" value="2"/>
</dbReference>
<dbReference type="Pfam" id="PF22352">
    <property type="entry name" value="K319L-like_PKD"/>
    <property type="match status" value="1"/>
</dbReference>
<dbReference type="InterPro" id="IPR000601">
    <property type="entry name" value="PKD_dom"/>
</dbReference>
<sequence length="804" mass="85303">MKSLVKLSAVLYACLWLAACGGSGDSKPKPVANAGADQTVQMGETVTLDASGSSTTRSDVTLSYQWTLSGKPGNSTAQLSDATAVKPTFVADLPGTYTAELAVSDGSKTATDSVTVTATTEIPVAIIRSEYHELIGTSLLLDASASVAPTGGDVRDLEYEWTLLEKPSTSRAVFSTSVSNSNYLHLDVAGTYSASLVVYYQDKASEPVLLSITASISNTKPVANAGGSYTIERGQTLTLDGSQSSDADGDVLSYRWYLFGPGADSGLALNGIQNGSALRVETGLANANTATPSITPDVVGNWTVYLMVFDGTSLSNISSASIKVTLPENAPNTAPVASFYPSPRFNFFTAKDSNEVELGKIVWSSGNSWDVDGLYIGAANRKFKWISTPAGYEQADLSASGSFSFTPTVEGEYTVELSVNDGELDAAAPARRTFTARTGANTAPTVSVAVDSGTILVGDTGWFDARGSKDAEGDLLTYNWVLFEKPEGSSASLKFEDVTLDTGAVLKNARAGIVTDKPGAYIVLLAVTDSHGVTNSVVLPAYGRIFAKQQNNAPTVSIPGAYSINPLQFNRLYPYWGMDETQPAYTGATVVVNPIYTDPDLDTLYYLWTLDEQPAGSDLPDAATTAYHSFVPQVPGTYTYTVVASDGMATSAPQTISVKVADLNNYPALKLSGNQAYTGVTVGIGSIPDFSVETVASDHNLTLPFKSDYTANGLTFKYMLTASGGDYTIHNLQVTTEHDGTGVAQLVGLSEGQVIKNGESVKFAIVSPADYKFREHNTHLRWYFDIKERPDWSFEVTLDNVAAQ</sequence>
<dbReference type="PANTHER" id="PTHR46182:SF2">
    <property type="entry name" value="FI19480P1"/>
    <property type="match status" value="1"/>
</dbReference>
<keyword evidence="4" id="KW-1185">Reference proteome</keyword>
<feature type="domain" description="PKD/Chitinase" evidence="2">
    <location>
        <begin position="577"/>
        <end position="663"/>
    </location>
</feature>
<feature type="domain" description="PKD/Chitinase" evidence="2">
    <location>
        <begin position="222"/>
        <end position="327"/>
    </location>
</feature>
<dbReference type="HOGENOM" id="CLU_350137_0_0_6"/>
<dbReference type="Proteomes" id="UP000001036">
    <property type="component" value="Chromosome"/>
</dbReference>
<dbReference type="CDD" id="cd00146">
    <property type="entry name" value="PKD"/>
    <property type="match status" value="1"/>
</dbReference>
<dbReference type="PROSITE" id="PS51257">
    <property type="entry name" value="PROKAR_LIPOPROTEIN"/>
    <property type="match status" value="1"/>
</dbReference>
<dbReference type="InterPro" id="IPR022409">
    <property type="entry name" value="PKD/Chitinase_dom"/>
</dbReference>
<dbReference type="Gene3D" id="2.60.40.10">
    <property type="entry name" value="Immunoglobulins"/>
    <property type="match status" value="5"/>
</dbReference>
<dbReference type="EMBL" id="CP000934">
    <property type="protein sequence ID" value="ACE82847.1"/>
    <property type="molecule type" value="Genomic_DNA"/>
</dbReference>
<dbReference type="InterPro" id="IPR013783">
    <property type="entry name" value="Ig-like_fold"/>
</dbReference>
<dbReference type="GO" id="GO:0031410">
    <property type="term" value="C:cytoplasmic vesicle"/>
    <property type="evidence" value="ECO:0007669"/>
    <property type="project" value="TreeGrafter"/>
</dbReference>
<dbReference type="AlphaFoldDB" id="B3PLQ7"/>
<dbReference type="OrthoDB" id="9758386at2"/>
<evidence type="ECO:0000313" key="3">
    <source>
        <dbReference type="EMBL" id="ACE82847.1"/>
    </source>
</evidence>
<reference evidence="3 4" key="1">
    <citation type="journal article" date="2008" name="J. Bacteriol.">
        <title>Insights into plant cell wall degradation from the genome sequence of the soil bacterium Cellvibrio japonicus.</title>
        <authorList>
            <person name="Deboy R.T."/>
            <person name="Mongodin E.F."/>
            <person name="Fouts D.E."/>
            <person name="Tailford L.E."/>
            <person name="Khouri H."/>
            <person name="Emerson J.B."/>
            <person name="Mohamoud Y."/>
            <person name="Watkins K."/>
            <person name="Henrissat B."/>
            <person name="Gilbert H.J."/>
            <person name="Nelson K.E."/>
        </authorList>
    </citation>
    <scope>NUCLEOTIDE SEQUENCE [LARGE SCALE GENOMIC DNA]</scope>
    <source>
        <strain evidence="3 4">Ueda107</strain>
    </source>
</reference>
<keyword evidence="1" id="KW-0732">Signal</keyword>
<feature type="signal peptide" evidence="1">
    <location>
        <begin position="1"/>
        <end position="18"/>
    </location>
</feature>
<organism evidence="3 4">
    <name type="scientific">Cellvibrio japonicus (strain Ueda107)</name>
    <name type="common">Pseudomonas fluorescens subsp. cellulosa</name>
    <dbReference type="NCBI Taxonomy" id="498211"/>
    <lineage>
        <taxon>Bacteria</taxon>
        <taxon>Pseudomonadati</taxon>
        <taxon>Pseudomonadota</taxon>
        <taxon>Gammaproteobacteria</taxon>
        <taxon>Cellvibrionales</taxon>
        <taxon>Cellvibrionaceae</taxon>
        <taxon>Cellvibrio</taxon>
    </lineage>
</organism>
<evidence type="ECO:0000313" key="4">
    <source>
        <dbReference type="Proteomes" id="UP000001036"/>
    </source>
</evidence>
<dbReference type="RefSeq" id="WP_012488272.1">
    <property type="nucleotide sequence ID" value="NC_010995.1"/>
</dbReference>
<feature type="chain" id="PRO_5002796713" evidence="1">
    <location>
        <begin position="19"/>
        <end position="804"/>
    </location>
</feature>
<proteinExistence type="predicted"/>
<evidence type="ECO:0000259" key="2">
    <source>
        <dbReference type="SMART" id="SM00089"/>
    </source>
</evidence>
<name>B3PLQ7_CELJU</name>
<gene>
    <name evidence="3" type="ordered locus">CJA_2678</name>
</gene>
<dbReference type="STRING" id="498211.CJA_2678"/>
<keyword evidence="3" id="KW-0449">Lipoprotein</keyword>
<dbReference type="SMART" id="SM00089">
    <property type="entry name" value="PKD"/>
    <property type="match status" value="3"/>
</dbReference>
<feature type="domain" description="PKD/Chitinase" evidence="2">
    <location>
        <begin position="31"/>
        <end position="121"/>
    </location>
</feature>